<dbReference type="Pfam" id="PF01810">
    <property type="entry name" value="LysE"/>
    <property type="match status" value="1"/>
</dbReference>
<comment type="subcellular location">
    <subcellularLocation>
        <location evidence="1">Cell membrane</location>
        <topology evidence="1">Multi-pass membrane protein</topology>
    </subcellularLocation>
</comment>
<dbReference type="PIRSF" id="PIRSF006324">
    <property type="entry name" value="LeuE"/>
    <property type="match status" value="1"/>
</dbReference>
<evidence type="ECO:0000256" key="6">
    <source>
        <dbReference type="SAM" id="Phobius"/>
    </source>
</evidence>
<evidence type="ECO:0000313" key="8">
    <source>
        <dbReference type="Proteomes" id="UP001385499"/>
    </source>
</evidence>
<evidence type="ECO:0000256" key="4">
    <source>
        <dbReference type="ARBA" id="ARBA00022989"/>
    </source>
</evidence>
<keyword evidence="5 6" id="KW-0472">Membrane</keyword>
<feature type="transmembrane region" description="Helical" evidence="6">
    <location>
        <begin position="109"/>
        <end position="134"/>
    </location>
</feature>
<name>A0ABU8TH64_9HYPH</name>
<sequence>MAIEAWLAFTMASIILTLIPGPSVLLVIGQAVAKGKKAAIICILGDVIGGLLLIGLSFMGVGALLATSAVLFQIVKWAGVFYLAYLGYRQIMDAKNGADFIVETQEESSSWASFWAGLITAVLNPKAIVFYMAFLSQFIDPDRSMALQLTIMAITSSFAVCIPLGGYALLAARARLMFQSRAAQKKVGYTGGACLIGGSVFMAATR</sequence>
<feature type="transmembrane region" description="Helical" evidence="6">
    <location>
        <begin position="6"/>
        <end position="28"/>
    </location>
</feature>
<evidence type="ECO:0000256" key="3">
    <source>
        <dbReference type="ARBA" id="ARBA00022692"/>
    </source>
</evidence>
<evidence type="ECO:0000256" key="5">
    <source>
        <dbReference type="ARBA" id="ARBA00023136"/>
    </source>
</evidence>
<reference evidence="7 8" key="1">
    <citation type="submission" date="2024-02" db="EMBL/GenBank/DDBJ databases">
        <title>Roseibium algae sp. nov., isolated from marine alga (Grateloupia sp.), showing potential in myo-inositol conversion.</title>
        <authorList>
            <person name="Wang Y."/>
        </authorList>
    </citation>
    <scope>NUCLEOTIDE SEQUENCE [LARGE SCALE GENOMIC DNA]</scope>
    <source>
        <strain evidence="7 8">H3510</strain>
    </source>
</reference>
<gene>
    <name evidence="7" type="ORF">V6575_02750</name>
</gene>
<keyword evidence="8" id="KW-1185">Reference proteome</keyword>
<feature type="transmembrane region" description="Helical" evidence="6">
    <location>
        <begin position="70"/>
        <end position="88"/>
    </location>
</feature>
<keyword evidence="3 6" id="KW-0812">Transmembrane</keyword>
<organism evidence="7 8">
    <name type="scientific">Roseibium algae</name>
    <dbReference type="NCBI Taxonomy" id="3123038"/>
    <lineage>
        <taxon>Bacteria</taxon>
        <taxon>Pseudomonadati</taxon>
        <taxon>Pseudomonadota</taxon>
        <taxon>Alphaproteobacteria</taxon>
        <taxon>Hyphomicrobiales</taxon>
        <taxon>Stappiaceae</taxon>
        <taxon>Roseibium</taxon>
    </lineage>
</organism>
<dbReference type="PANTHER" id="PTHR30086:SF20">
    <property type="entry name" value="ARGININE EXPORTER PROTEIN ARGO-RELATED"/>
    <property type="match status" value="1"/>
</dbReference>
<accession>A0ABU8TH64</accession>
<protein>
    <submittedName>
        <fullName evidence="7">LysE family translocator</fullName>
    </submittedName>
</protein>
<evidence type="ECO:0000256" key="2">
    <source>
        <dbReference type="ARBA" id="ARBA00022475"/>
    </source>
</evidence>
<proteinExistence type="predicted"/>
<keyword evidence="2" id="KW-1003">Cell membrane</keyword>
<dbReference type="InterPro" id="IPR001123">
    <property type="entry name" value="LeuE-type"/>
</dbReference>
<evidence type="ECO:0000313" key="7">
    <source>
        <dbReference type="EMBL" id="MEJ8472995.1"/>
    </source>
</evidence>
<keyword evidence="4 6" id="KW-1133">Transmembrane helix</keyword>
<feature type="transmembrane region" description="Helical" evidence="6">
    <location>
        <begin position="40"/>
        <end position="64"/>
    </location>
</feature>
<dbReference type="EMBL" id="JBAKIA010000001">
    <property type="protein sequence ID" value="MEJ8472995.1"/>
    <property type="molecule type" value="Genomic_DNA"/>
</dbReference>
<dbReference type="RefSeq" id="WP_340272497.1">
    <property type="nucleotide sequence ID" value="NZ_JBAKIA010000001.1"/>
</dbReference>
<evidence type="ECO:0000256" key="1">
    <source>
        <dbReference type="ARBA" id="ARBA00004651"/>
    </source>
</evidence>
<dbReference type="Proteomes" id="UP001385499">
    <property type="component" value="Unassembled WGS sequence"/>
</dbReference>
<feature type="transmembrane region" description="Helical" evidence="6">
    <location>
        <begin position="146"/>
        <end position="170"/>
    </location>
</feature>
<dbReference type="PANTHER" id="PTHR30086">
    <property type="entry name" value="ARGININE EXPORTER PROTEIN ARGO"/>
    <property type="match status" value="1"/>
</dbReference>
<comment type="caution">
    <text evidence="7">The sequence shown here is derived from an EMBL/GenBank/DDBJ whole genome shotgun (WGS) entry which is preliminary data.</text>
</comment>